<protein>
    <recommendedName>
        <fullName evidence="10">Rapid ALkalinization Factor</fullName>
    </recommendedName>
</protein>
<feature type="chain" id="PRO_5043710501" description="Rapid ALkalinization Factor" evidence="7">
    <location>
        <begin position="32"/>
        <end position="84"/>
    </location>
</feature>
<sequence>MMKVTSLKSLILCFALVGLMLMSNYTTTVSAINTDNWVFNPCKRDNPPRWCSGVNAGPIYMQPANPYRRPCSRFNRCRRDFPPQ</sequence>
<dbReference type="EMBL" id="JBDFQZ010000003">
    <property type="protein sequence ID" value="KAK9740845.1"/>
    <property type="molecule type" value="Genomic_DNA"/>
</dbReference>
<dbReference type="Pfam" id="PF05498">
    <property type="entry name" value="RALF"/>
    <property type="match status" value="1"/>
</dbReference>
<keyword evidence="6" id="KW-1015">Disulfide bond</keyword>
<name>A0AAW1LYJ3_SAPOF</name>
<organism evidence="8 9">
    <name type="scientific">Saponaria officinalis</name>
    <name type="common">Common soapwort</name>
    <name type="synonym">Lychnis saponaria</name>
    <dbReference type="NCBI Taxonomy" id="3572"/>
    <lineage>
        <taxon>Eukaryota</taxon>
        <taxon>Viridiplantae</taxon>
        <taxon>Streptophyta</taxon>
        <taxon>Embryophyta</taxon>
        <taxon>Tracheophyta</taxon>
        <taxon>Spermatophyta</taxon>
        <taxon>Magnoliopsida</taxon>
        <taxon>eudicotyledons</taxon>
        <taxon>Gunneridae</taxon>
        <taxon>Pentapetalae</taxon>
        <taxon>Caryophyllales</taxon>
        <taxon>Caryophyllaceae</taxon>
        <taxon>Caryophylleae</taxon>
        <taxon>Saponaria</taxon>
    </lineage>
</organism>
<evidence type="ECO:0000256" key="1">
    <source>
        <dbReference type="ARBA" id="ARBA00004613"/>
    </source>
</evidence>
<gene>
    <name evidence="8" type="ORF">RND81_03G065000</name>
</gene>
<comment type="similarity">
    <text evidence="2">Belongs to the plant rapid alkalinization factor (RALF) family.</text>
</comment>
<dbReference type="InterPro" id="IPR008801">
    <property type="entry name" value="RALF"/>
</dbReference>
<dbReference type="Proteomes" id="UP001443914">
    <property type="component" value="Unassembled WGS sequence"/>
</dbReference>
<evidence type="ECO:0000256" key="4">
    <source>
        <dbReference type="ARBA" id="ARBA00022702"/>
    </source>
</evidence>
<evidence type="ECO:0000256" key="2">
    <source>
        <dbReference type="ARBA" id="ARBA00009178"/>
    </source>
</evidence>
<comment type="caution">
    <text evidence="8">The sequence shown here is derived from an EMBL/GenBank/DDBJ whole genome shotgun (WGS) entry which is preliminary data.</text>
</comment>
<evidence type="ECO:0000313" key="9">
    <source>
        <dbReference type="Proteomes" id="UP001443914"/>
    </source>
</evidence>
<dbReference type="GO" id="GO:0005576">
    <property type="term" value="C:extracellular region"/>
    <property type="evidence" value="ECO:0007669"/>
    <property type="project" value="UniProtKB-SubCell"/>
</dbReference>
<proteinExistence type="inferred from homology"/>
<reference evidence="8" key="1">
    <citation type="submission" date="2024-03" db="EMBL/GenBank/DDBJ databases">
        <title>WGS assembly of Saponaria officinalis var. Norfolk2.</title>
        <authorList>
            <person name="Jenkins J."/>
            <person name="Shu S."/>
            <person name="Grimwood J."/>
            <person name="Barry K."/>
            <person name="Goodstein D."/>
            <person name="Schmutz J."/>
            <person name="Leebens-Mack J."/>
            <person name="Osbourn A."/>
        </authorList>
    </citation>
    <scope>NUCLEOTIDE SEQUENCE [LARGE SCALE GENOMIC DNA]</scope>
    <source>
        <strain evidence="8">JIC</strain>
    </source>
</reference>
<evidence type="ECO:0000313" key="8">
    <source>
        <dbReference type="EMBL" id="KAK9740845.1"/>
    </source>
</evidence>
<feature type="signal peptide" evidence="7">
    <location>
        <begin position="1"/>
        <end position="31"/>
    </location>
</feature>
<dbReference type="GO" id="GO:0005179">
    <property type="term" value="F:hormone activity"/>
    <property type="evidence" value="ECO:0007669"/>
    <property type="project" value="UniProtKB-KW"/>
</dbReference>
<evidence type="ECO:0000256" key="6">
    <source>
        <dbReference type="ARBA" id="ARBA00023157"/>
    </source>
</evidence>
<evidence type="ECO:0000256" key="3">
    <source>
        <dbReference type="ARBA" id="ARBA00022525"/>
    </source>
</evidence>
<accession>A0AAW1LYJ3</accession>
<keyword evidence="9" id="KW-1185">Reference proteome</keyword>
<evidence type="ECO:0000256" key="5">
    <source>
        <dbReference type="ARBA" id="ARBA00022729"/>
    </source>
</evidence>
<keyword evidence="5 7" id="KW-0732">Signal</keyword>
<keyword evidence="4" id="KW-0372">Hormone</keyword>
<evidence type="ECO:0008006" key="10">
    <source>
        <dbReference type="Google" id="ProtNLM"/>
    </source>
</evidence>
<keyword evidence="3" id="KW-0964">Secreted</keyword>
<evidence type="ECO:0000256" key="7">
    <source>
        <dbReference type="SAM" id="SignalP"/>
    </source>
</evidence>
<comment type="subcellular location">
    <subcellularLocation>
        <location evidence="1">Secreted</location>
    </subcellularLocation>
</comment>
<dbReference type="AlphaFoldDB" id="A0AAW1LYJ3"/>